<reference evidence="10" key="1">
    <citation type="submission" date="2020-01" db="EMBL/GenBank/DDBJ databases">
        <title>Genome sequence of Kobresia littledalei, the first chromosome-level genome in the family Cyperaceae.</title>
        <authorList>
            <person name="Qu G."/>
        </authorList>
    </citation>
    <scope>NUCLEOTIDE SEQUENCE</scope>
    <source>
        <strain evidence="10">C.B.Clarke</strain>
        <tissue evidence="10">Leaf</tissue>
    </source>
</reference>
<dbReference type="PROSITE" id="PS51519">
    <property type="entry name" value="RWP_RK"/>
    <property type="match status" value="1"/>
</dbReference>
<gene>
    <name evidence="10" type="ORF">FCM35_KLT01307</name>
</gene>
<keyword evidence="2" id="KW-0805">Transcription regulation</keyword>
<protein>
    <submittedName>
        <fullName evidence="10">Protein NLP5</fullName>
    </submittedName>
</protein>
<evidence type="ECO:0000259" key="9">
    <source>
        <dbReference type="PROSITE" id="PS51519"/>
    </source>
</evidence>
<evidence type="ECO:0000256" key="4">
    <source>
        <dbReference type="ARBA" id="ARBA00023125"/>
    </source>
</evidence>
<dbReference type="EMBL" id="SWLB01000010">
    <property type="protein sequence ID" value="KAF3333616.1"/>
    <property type="molecule type" value="Genomic_DNA"/>
</dbReference>
<keyword evidence="6" id="KW-0539">Nucleus</keyword>
<keyword evidence="5" id="KW-0804">Transcription</keyword>
<evidence type="ECO:0000256" key="3">
    <source>
        <dbReference type="ARBA" id="ARBA00023054"/>
    </source>
</evidence>
<feature type="region of interest" description="Disordered" evidence="8">
    <location>
        <begin position="1"/>
        <end position="31"/>
    </location>
</feature>
<feature type="region of interest" description="Disordered" evidence="8">
    <location>
        <begin position="432"/>
        <end position="470"/>
    </location>
</feature>
<evidence type="ECO:0000256" key="7">
    <source>
        <dbReference type="SAM" id="Coils"/>
    </source>
</evidence>
<comment type="function">
    <text evidence="1">Putative transcription factor.</text>
</comment>
<keyword evidence="4" id="KW-0238">DNA-binding</keyword>
<evidence type="ECO:0000256" key="8">
    <source>
        <dbReference type="SAM" id="MobiDB-lite"/>
    </source>
</evidence>
<dbReference type="InterPro" id="IPR044607">
    <property type="entry name" value="RKD-like"/>
</dbReference>
<feature type="coiled-coil region" evidence="7">
    <location>
        <begin position="526"/>
        <end position="569"/>
    </location>
</feature>
<keyword evidence="11" id="KW-1185">Reference proteome</keyword>
<proteinExistence type="predicted"/>
<comment type="caution">
    <text evidence="10">The sequence shown here is derived from an EMBL/GenBank/DDBJ whole genome shotgun (WGS) entry which is preliminary data.</text>
</comment>
<accession>A0A833R5P0</accession>
<dbReference type="InterPro" id="IPR003035">
    <property type="entry name" value="RWP-RK_dom"/>
</dbReference>
<dbReference type="GO" id="GO:0003700">
    <property type="term" value="F:DNA-binding transcription factor activity"/>
    <property type="evidence" value="ECO:0007669"/>
    <property type="project" value="InterPro"/>
</dbReference>
<evidence type="ECO:0000256" key="5">
    <source>
        <dbReference type="ARBA" id="ARBA00023163"/>
    </source>
</evidence>
<dbReference type="OrthoDB" id="653996at2759"/>
<dbReference type="GO" id="GO:0003677">
    <property type="term" value="F:DNA binding"/>
    <property type="evidence" value="ECO:0007669"/>
    <property type="project" value="UniProtKB-KW"/>
</dbReference>
<keyword evidence="3 7" id="KW-0175">Coiled coil</keyword>
<evidence type="ECO:0000313" key="11">
    <source>
        <dbReference type="Proteomes" id="UP000623129"/>
    </source>
</evidence>
<name>A0A833R5P0_9POAL</name>
<dbReference type="Pfam" id="PF02042">
    <property type="entry name" value="RWP-RK"/>
    <property type="match status" value="1"/>
</dbReference>
<dbReference type="AlphaFoldDB" id="A0A833R5P0"/>
<dbReference type="Proteomes" id="UP000623129">
    <property type="component" value="Unassembled WGS sequence"/>
</dbReference>
<evidence type="ECO:0000256" key="2">
    <source>
        <dbReference type="ARBA" id="ARBA00023015"/>
    </source>
</evidence>
<evidence type="ECO:0000256" key="1">
    <source>
        <dbReference type="ARBA" id="ARBA00004049"/>
    </source>
</evidence>
<sequence length="583" mass="65010">MDPTNEQYDPDGDVSRFLGSLSPLPLSPEDPDLLEEMVLSPLPLSPLDPDLLEGTVLSPLPLSPQEALQHLPPSLPQEVLEQTLPLLPQEALQQTPLFPQDAFQLTLVPLTQEALDQQTSLFPHEAQQQTLPLTHEEALHQRPPLFPQEMYQQMPPALTHEALQQMPMLPQEALQQVPLLLPDQEALQLTQGFDGTNIVPATADMETEGTELSIEGVIITAMENIQIEGSSSTNPSNEAPYEPVFHRYLPGQRDCGGCISLREVLHSSPNRNLIFTVHGGIGTFDHAVFDVESFEMDGRPSTRELFYVDLSMRSFNWVRSFIVGSVSLLQTDTTGTVQDSLTSFYDTLCADMNTTTMDETLSVDLGSWFGFEDSPDFEFEDSPDFEIGESSYTPDDLFEDSESSFNLPDIPAPTAMIPSLTQMQNPPLDLISSPAMPTDGNSSSTAIDIPDTPQYVPVEPADTNRRSSGNQLALQRQRTASMGLPELAHYLHLPIAEAAKKLGVCSTALKHVCRRNGLQRWPSRQIQALDRQIAKWEKDMSQTNRLTTMLNIKERIEKLQRKKVAIYEKVFKIRNINNNREVA</sequence>
<evidence type="ECO:0000256" key="6">
    <source>
        <dbReference type="ARBA" id="ARBA00023242"/>
    </source>
</evidence>
<evidence type="ECO:0000313" key="10">
    <source>
        <dbReference type="EMBL" id="KAF3333616.1"/>
    </source>
</evidence>
<feature type="domain" description="RWP-RK" evidence="9">
    <location>
        <begin position="459"/>
        <end position="549"/>
    </location>
</feature>
<organism evidence="10 11">
    <name type="scientific">Carex littledalei</name>
    <dbReference type="NCBI Taxonomy" id="544730"/>
    <lineage>
        <taxon>Eukaryota</taxon>
        <taxon>Viridiplantae</taxon>
        <taxon>Streptophyta</taxon>
        <taxon>Embryophyta</taxon>
        <taxon>Tracheophyta</taxon>
        <taxon>Spermatophyta</taxon>
        <taxon>Magnoliopsida</taxon>
        <taxon>Liliopsida</taxon>
        <taxon>Poales</taxon>
        <taxon>Cyperaceae</taxon>
        <taxon>Cyperoideae</taxon>
        <taxon>Cariceae</taxon>
        <taxon>Carex</taxon>
        <taxon>Carex subgen. Euthyceras</taxon>
    </lineage>
</organism>
<feature type="region of interest" description="Disordered" evidence="8">
    <location>
        <begin position="382"/>
        <end position="403"/>
    </location>
</feature>
<dbReference type="PANTHER" id="PTHR46373:SF5">
    <property type="entry name" value="RWP-RK DOMAIN PROTEIN"/>
    <property type="match status" value="1"/>
</dbReference>
<dbReference type="PANTHER" id="PTHR46373">
    <property type="entry name" value="PROTEIN RKD4"/>
    <property type="match status" value="1"/>
</dbReference>